<feature type="domain" description="Major facilitator superfamily (MFS) profile" evidence="9">
    <location>
        <begin position="5"/>
        <end position="394"/>
    </location>
</feature>
<dbReference type="CDD" id="cd17388">
    <property type="entry name" value="MFS_TetA"/>
    <property type="match status" value="1"/>
</dbReference>
<dbReference type="Pfam" id="PF07690">
    <property type="entry name" value="MFS_1"/>
    <property type="match status" value="1"/>
</dbReference>
<keyword evidence="7 8" id="KW-0472">Membrane</keyword>
<evidence type="ECO:0000256" key="5">
    <source>
        <dbReference type="ARBA" id="ARBA00022692"/>
    </source>
</evidence>
<keyword evidence="4" id="KW-0813">Transport</keyword>
<evidence type="ECO:0000256" key="2">
    <source>
        <dbReference type="ARBA" id="ARBA00004141"/>
    </source>
</evidence>
<dbReference type="EMBL" id="AEGR01000060">
    <property type="protein sequence ID" value="EGI76602.1"/>
    <property type="molecule type" value="Genomic_DNA"/>
</dbReference>
<feature type="transmembrane region" description="Helical" evidence="8">
    <location>
        <begin position="243"/>
        <end position="267"/>
    </location>
</feature>
<evidence type="ECO:0000313" key="11">
    <source>
        <dbReference type="Proteomes" id="UP000016368"/>
    </source>
</evidence>
<dbReference type="InterPro" id="IPR001958">
    <property type="entry name" value="Tet-R_TetA/multi-R_MdtG-like"/>
</dbReference>
<dbReference type="Gene3D" id="1.20.1250.20">
    <property type="entry name" value="MFS general substrate transporter like domains"/>
    <property type="match status" value="1"/>
</dbReference>
<evidence type="ECO:0000256" key="4">
    <source>
        <dbReference type="ARBA" id="ARBA00022448"/>
    </source>
</evidence>
<proteinExistence type="inferred from homology"/>
<evidence type="ECO:0000259" key="9">
    <source>
        <dbReference type="PROSITE" id="PS50850"/>
    </source>
</evidence>
<gene>
    <name evidence="10" type="ORF">HGR_09920</name>
</gene>
<keyword evidence="6 8" id="KW-1133">Transmembrane helix</keyword>
<accession>F3KU52</accession>
<feature type="transmembrane region" description="Helical" evidence="8">
    <location>
        <begin position="40"/>
        <end position="62"/>
    </location>
</feature>
<feature type="transmembrane region" description="Helical" evidence="8">
    <location>
        <begin position="7"/>
        <end position="28"/>
    </location>
</feature>
<comment type="subcellular location">
    <subcellularLocation>
        <location evidence="2">Membrane</location>
        <topology evidence="2">Multi-pass membrane protein</topology>
    </subcellularLocation>
</comment>
<dbReference type="GO" id="GO:0022857">
    <property type="term" value="F:transmembrane transporter activity"/>
    <property type="evidence" value="ECO:0007669"/>
    <property type="project" value="InterPro"/>
</dbReference>
<dbReference type="GO" id="GO:0016020">
    <property type="term" value="C:membrane"/>
    <property type="evidence" value="ECO:0007669"/>
    <property type="project" value="UniProtKB-SubCell"/>
</dbReference>
<feature type="transmembrane region" description="Helical" evidence="8">
    <location>
        <begin position="160"/>
        <end position="180"/>
    </location>
</feature>
<name>F3KU52_9BURK</name>
<evidence type="ECO:0000256" key="3">
    <source>
        <dbReference type="ARBA" id="ARBA00007520"/>
    </source>
</evidence>
<dbReference type="InterPro" id="IPR036259">
    <property type="entry name" value="MFS_trans_sf"/>
</dbReference>
<dbReference type="PROSITE" id="PS50850">
    <property type="entry name" value="MFS"/>
    <property type="match status" value="1"/>
</dbReference>
<dbReference type="AlphaFoldDB" id="F3KU52"/>
<dbReference type="STRING" id="887062.HGR_09920"/>
<dbReference type="PANTHER" id="PTHR23504">
    <property type="entry name" value="MAJOR FACILITATOR SUPERFAMILY DOMAIN-CONTAINING PROTEIN 10"/>
    <property type="match status" value="1"/>
</dbReference>
<feature type="transmembrane region" description="Helical" evidence="8">
    <location>
        <begin position="369"/>
        <end position="388"/>
    </location>
</feature>
<comment type="caution">
    <text evidence="10">The sequence shown here is derived from an EMBL/GenBank/DDBJ whole genome shotgun (WGS) entry which is preliminary data.</text>
</comment>
<evidence type="ECO:0000313" key="10">
    <source>
        <dbReference type="EMBL" id="EGI76602.1"/>
    </source>
</evidence>
<dbReference type="InterPro" id="IPR005829">
    <property type="entry name" value="Sugar_transporter_CS"/>
</dbReference>
<dbReference type="InterPro" id="IPR020846">
    <property type="entry name" value="MFS_dom"/>
</dbReference>
<feature type="transmembrane region" description="Helical" evidence="8">
    <location>
        <begin position="132"/>
        <end position="154"/>
    </location>
</feature>
<feature type="transmembrane region" description="Helical" evidence="8">
    <location>
        <begin position="74"/>
        <end position="97"/>
    </location>
</feature>
<keyword evidence="11" id="KW-1185">Reference proteome</keyword>
<dbReference type="OrthoDB" id="9764259at2"/>
<reference evidence="10 11" key="1">
    <citation type="journal article" date="2011" name="EMBO J.">
        <title>Structural diversity of bacterial flagellar motors.</title>
        <authorList>
            <person name="Chen S."/>
            <person name="Beeby M."/>
            <person name="Murphy G.E."/>
            <person name="Leadbetter J.R."/>
            <person name="Hendrixson D.R."/>
            <person name="Briegel A."/>
            <person name="Li Z."/>
            <person name="Shi J."/>
            <person name="Tocheva E.I."/>
            <person name="Muller A."/>
            <person name="Dobro M.J."/>
            <person name="Jensen G.J."/>
        </authorList>
    </citation>
    <scope>NUCLEOTIDE SEQUENCE [LARGE SCALE GENOMIC DNA]</scope>
    <source>
        <strain evidence="10 11">ATCC 19624</strain>
    </source>
</reference>
<feature type="transmembrane region" description="Helical" evidence="8">
    <location>
        <begin position="279"/>
        <end position="298"/>
    </location>
</feature>
<dbReference type="eggNOG" id="COG2814">
    <property type="taxonomic scope" value="Bacteria"/>
</dbReference>
<evidence type="ECO:0000256" key="1">
    <source>
        <dbReference type="ARBA" id="ARBA00003279"/>
    </source>
</evidence>
<comment type="similarity">
    <text evidence="3">Belongs to the major facilitator superfamily. TCR/Tet family.</text>
</comment>
<dbReference type="RefSeq" id="WP_006298050.1">
    <property type="nucleotide sequence ID" value="NZ_AEGR01000060.1"/>
</dbReference>
<sequence>MNHSPLLVIYLCVALDAMGIGLVFPILPTLVRDVTQTANVAPFIGLMAALYATMQFVFAPVLGALSDRLGRRPVMLLSLAGATINYLLLACAPSLGLLLLGRALAGLTSANMSVATAYITDISPEATRARRFGLFNAMFGAGFIIGPVLGGALGDHWVRLPFLAAAALNALNFLLACLMLPESRHASPGSARVDLGSLNPLRPLRWALSRKRLLPLILTFFILSTTGEAYGICWALWGADAFGWNGFWIGLSLGAFGICQTVVQALLPGPASRWLGERRAVLTGMACACIALAAMAFLRQGWMVFAVMPLFALGSIGTPALQALASRQVDAELQGQFQGVLMSAVSLASIVAPLAFSTFYYGVQSHWPGAIWLLVVVIYAVAVPLVLLGTRDSERLRTVAA</sequence>
<feature type="transmembrane region" description="Helical" evidence="8">
    <location>
        <begin position="337"/>
        <end position="363"/>
    </location>
</feature>
<organism evidence="10 11">
    <name type="scientific">Hylemonella gracilis ATCC 19624</name>
    <dbReference type="NCBI Taxonomy" id="887062"/>
    <lineage>
        <taxon>Bacteria</taxon>
        <taxon>Pseudomonadati</taxon>
        <taxon>Pseudomonadota</taxon>
        <taxon>Betaproteobacteria</taxon>
        <taxon>Burkholderiales</taxon>
        <taxon>Comamonadaceae</taxon>
        <taxon>Hylemonella</taxon>
    </lineage>
</organism>
<feature type="transmembrane region" description="Helical" evidence="8">
    <location>
        <begin position="103"/>
        <end position="120"/>
    </location>
</feature>
<keyword evidence="5 8" id="KW-0812">Transmembrane</keyword>
<dbReference type="PRINTS" id="PR01035">
    <property type="entry name" value="TCRTETA"/>
</dbReference>
<dbReference type="Proteomes" id="UP000016368">
    <property type="component" value="Unassembled WGS sequence"/>
</dbReference>
<dbReference type="InterPro" id="IPR011701">
    <property type="entry name" value="MFS"/>
</dbReference>
<evidence type="ECO:0000256" key="8">
    <source>
        <dbReference type="SAM" id="Phobius"/>
    </source>
</evidence>
<dbReference type="PROSITE" id="PS00216">
    <property type="entry name" value="SUGAR_TRANSPORT_1"/>
    <property type="match status" value="1"/>
</dbReference>
<evidence type="ECO:0000256" key="7">
    <source>
        <dbReference type="ARBA" id="ARBA00023136"/>
    </source>
</evidence>
<protein>
    <submittedName>
        <fullName evidence="10">Major facilitator superfamily MFS_1</fullName>
    </submittedName>
</protein>
<evidence type="ECO:0000256" key="6">
    <source>
        <dbReference type="ARBA" id="ARBA00022989"/>
    </source>
</evidence>
<feature type="transmembrane region" description="Helical" evidence="8">
    <location>
        <begin position="304"/>
        <end position="325"/>
    </location>
</feature>
<comment type="function">
    <text evidence="1">Resistance to tetracycline by an active tetracycline efflux. This is an energy-dependent process that decreases the accumulation of the antibiotic in whole cells. This protein functions as a metal-tetracycline/H(+) antiporter.</text>
</comment>
<dbReference type="PANTHER" id="PTHR23504:SF15">
    <property type="entry name" value="MAJOR FACILITATOR SUPERFAMILY (MFS) PROFILE DOMAIN-CONTAINING PROTEIN"/>
    <property type="match status" value="1"/>
</dbReference>
<feature type="transmembrane region" description="Helical" evidence="8">
    <location>
        <begin position="213"/>
        <end position="237"/>
    </location>
</feature>
<dbReference type="SUPFAM" id="SSF103473">
    <property type="entry name" value="MFS general substrate transporter"/>
    <property type="match status" value="1"/>
</dbReference>